<organism evidence="7 8">
    <name type="scientific">Pseudovibrio ascidiaceicola</name>
    <dbReference type="NCBI Taxonomy" id="285279"/>
    <lineage>
        <taxon>Bacteria</taxon>
        <taxon>Pseudomonadati</taxon>
        <taxon>Pseudomonadota</taxon>
        <taxon>Alphaproteobacteria</taxon>
        <taxon>Hyphomicrobiales</taxon>
        <taxon>Stappiaceae</taxon>
        <taxon>Pseudovibrio</taxon>
    </lineage>
</organism>
<keyword evidence="2" id="KW-1003">Cell membrane</keyword>
<dbReference type="PIRSF" id="PIRSF006324">
    <property type="entry name" value="LeuE"/>
    <property type="match status" value="1"/>
</dbReference>
<feature type="transmembrane region" description="Helical" evidence="6">
    <location>
        <begin position="40"/>
        <end position="65"/>
    </location>
</feature>
<comment type="caution">
    <text evidence="7">The sequence shown here is derived from an EMBL/GenBank/DDBJ whole genome shotgun (WGS) entry which is preliminary data.</text>
</comment>
<evidence type="ECO:0000256" key="1">
    <source>
        <dbReference type="ARBA" id="ARBA00004651"/>
    </source>
</evidence>
<reference evidence="7 8" key="1">
    <citation type="submission" date="2016-10" db="EMBL/GenBank/DDBJ databases">
        <authorList>
            <person name="Varghese N."/>
            <person name="Submissions S."/>
        </authorList>
    </citation>
    <scope>NUCLEOTIDE SEQUENCE [LARGE SCALE GENOMIC DNA]</scope>
    <source>
        <strain evidence="7 8">DSM 16392</strain>
    </source>
</reference>
<name>A0A1I3VIB0_9HYPH</name>
<evidence type="ECO:0000256" key="2">
    <source>
        <dbReference type="ARBA" id="ARBA00022475"/>
    </source>
</evidence>
<evidence type="ECO:0000313" key="8">
    <source>
        <dbReference type="Proteomes" id="UP000199598"/>
    </source>
</evidence>
<evidence type="ECO:0000313" key="7">
    <source>
        <dbReference type="EMBL" id="SFJ95164.1"/>
    </source>
</evidence>
<dbReference type="Proteomes" id="UP000199598">
    <property type="component" value="Unassembled WGS sequence"/>
</dbReference>
<comment type="subcellular location">
    <subcellularLocation>
        <location evidence="1">Cell membrane</location>
        <topology evidence="1">Multi-pass membrane protein</topology>
    </subcellularLocation>
</comment>
<keyword evidence="3 6" id="KW-0812">Transmembrane</keyword>
<gene>
    <name evidence="7" type="ORF">SAMN04488518_101417</name>
</gene>
<feature type="transmembrane region" description="Helical" evidence="6">
    <location>
        <begin position="71"/>
        <end position="91"/>
    </location>
</feature>
<evidence type="ECO:0000256" key="5">
    <source>
        <dbReference type="ARBA" id="ARBA00023136"/>
    </source>
</evidence>
<feature type="transmembrane region" description="Helical" evidence="6">
    <location>
        <begin position="188"/>
        <end position="206"/>
    </location>
</feature>
<feature type="transmembrane region" description="Helical" evidence="6">
    <location>
        <begin position="148"/>
        <end position="176"/>
    </location>
</feature>
<dbReference type="EMBL" id="FOSK01000001">
    <property type="protein sequence ID" value="SFJ95164.1"/>
    <property type="molecule type" value="Genomic_DNA"/>
</dbReference>
<feature type="transmembrane region" description="Helical" evidence="6">
    <location>
        <begin position="6"/>
        <end position="28"/>
    </location>
</feature>
<proteinExistence type="predicted"/>
<keyword evidence="5 6" id="KW-0472">Membrane</keyword>
<keyword evidence="4 6" id="KW-1133">Transmembrane helix</keyword>
<evidence type="ECO:0000256" key="4">
    <source>
        <dbReference type="ARBA" id="ARBA00022989"/>
    </source>
</evidence>
<evidence type="ECO:0000256" key="6">
    <source>
        <dbReference type="SAM" id="Phobius"/>
    </source>
</evidence>
<dbReference type="InterPro" id="IPR001123">
    <property type="entry name" value="LeuE-type"/>
</dbReference>
<keyword evidence="8" id="KW-1185">Reference proteome</keyword>
<dbReference type="RefSeq" id="WP_093516360.1">
    <property type="nucleotide sequence ID" value="NZ_FOSK01000001.1"/>
</dbReference>
<accession>A0A1I3VIB0</accession>
<dbReference type="PANTHER" id="PTHR30086:SF20">
    <property type="entry name" value="ARGININE EXPORTER PROTEIN ARGO-RELATED"/>
    <property type="match status" value="1"/>
</dbReference>
<dbReference type="PANTHER" id="PTHR30086">
    <property type="entry name" value="ARGININE EXPORTER PROTEIN ARGO"/>
    <property type="match status" value="1"/>
</dbReference>
<protein>
    <submittedName>
        <fullName evidence="7">Threonine/homoserine/homoserine lactone efflux protein</fullName>
    </submittedName>
</protein>
<feature type="transmembrane region" description="Helical" evidence="6">
    <location>
        <begin position="112"/>
        <end position="136"/>
    </location>
</feature>
<evidence type="ECO:0000256" key="3">
    <source>
        <dbReference type="ARBA" id="ARBA00022692"/>
    </source>
</evidence>
<dbReference type="Pfam" id="PF01810">
    <property type="entry name" value="LysE"/>
    <property type="match status" value="1"/>
</dbReference>
<sequence>MDVTSLALFGGTLFTLAIIPGPAVFAIIARAMSFGSSGAVLFCLGLLSGDLLWFSMAALGLAAIASSFSEAFVVLQWLGAAYLTYIAWGIWKSANAAPSEEYSNSIPPQSSAKTSLFAGLLFNLSNPKAIMFYLALMPNLVSVEEMNLLGFVELAAVLSAILLIINGAYSLLAVKFCQFLRSEKTMSLINRLASLGLLGIAVLMITR</sequence>